<organism evidence="2 3">
    <name type="scientific">Streptomyces viridochromogenes</name>
    <dbReference type="NCBI Taxonomy" id="1938"/>
    <lineage>
        <taxon>Bacteria</taxon>
        <taxon>Bacillati</taxon>
        <taxon>Actinomycetota</taxon>
        <taxon>Actinomycetes</taxon>
        <taxon>Kitasatosporales</taxon>
        <taxon>Streptomycetaceae</taxon>
        <taxon>Streptomyces</taxon>
    </lineage>
</organism>
<evidence type="ECO:0000313" key="3">
    <source>
        <dbReference type="Proteomes" id="UP000037432"/>
    </source>
</evidence>
<feature type="compositionally biased region" description="Basic and acidic residues" evidence="1">
    <location>
        <begin position="34"/>
        <end position="48"/>
    </location>
</feature>
<dbReference type="AlphaFoldDB" id="A0A0J7YZ28"/>
<name>A0A0J7YZ28_STRVR</name>
<proteinExistence type="predicted"/>
<dbReference type="PATRIC" id="fig|1938.3.peg.8144"/>
<dbReference type="Proteomes" id="UP000037432">
    <property type="component" value="Unassembled WGS sequence"/>
</dbReference>
<sequence length="81" mass="8787">MLRLIRAVESARRSAGSSSRRMLIPSGTTAAAGPREDASDDHRGRESAGAHTADPGHRATSRLHRLRMPIDCGRRFSAGRH</sequence>
<evidence type="ECO:0000256" key="1">
    <source>
        <dbReference type="SAM" id="MobiDB-lite"/>
    </source>
</evidence>
<protein>
    <submittedName>
        <fullName evidence="2">Uncharacterized protein</fullName>
    </submittedName>
</protein>
<accession>A0A0J7YZ28</accession>
<evidence type="ECO:0000313" key="2">
    <source>
        <dbReference type="EMBL" id="KMS68906.1"/>
    </source>
</evidence>
<feature type="region of interest" description="Disordered" evidence="1">
    <location>
        <begin position="1"/>
        <end position="81"/>
    </location>
</feature>
<gene>
    <name evidence="2" type="ORF">ACM01_37145</name>
</gene>
<reference evidence="2 3" key="1">
    <citation type="submission" date="2015-06" db="EMBL/GenBank/DDBJ databases">
        <authorList>
            <person name="Ju K.-S."/>
            <person name="Doroghazi J.R."/>
            <person name="Metcalf W.W."/>
        </authorList>
    </citation>
    <scope>NUCLEOTIDE SEQUENCE [LARGE SCALE GENOMIC DNA]</scope>
    <source>
        <strain evidence="2 3">NRRL 3414</strain>
    </source>
</reference>
<dbReference type="EMBL" id="LFNT01000068">
    <property type="protein sequence ID" value="KMS68906.1"/>
    <property type="molecule type" value="Genomic_DNA"/>
</dbReference>
<comment type="caution">
    <text evidence="2">The sequence shown here is derived from an EMBL/GenBank/DDBJ whole genome shotgun (WGS) entry which is preliminary data.</text>
</comment>